<name>A0ABV8TJB1_9ACTN</name>
<feature type="region of interest" description="Disordered" evidence="1">
    <location>
        <begin position="38"/>
        <end position="66"/>
    </location>
</feature>
<accession>A0ABV8TJB1</accession>
<evidence type="ECO:0000313" key="3">
    <source>
        <dbReference type="Proteomes" id="UP001595824"/>
    </source>
</evidence>
<dbReference type="EMBL" id="JBHSDP010000024">
    <property type="protein sequence ID" value="MFC4330729.1"/>
    <property type="molecule type" value="Genomic_DNA"/>
</dbReference>
<protein>
    <submittedName>
        <fullName evidence="2">Acyl-CoA carboxylase epsilon subunit</fullName>
    </submittedName>
</protein>
<dbReference type="InterPro" id="IPR032716">
    <property type="entry name" value="ACC_epsilon"/>
</dbReference>
<keyword evidence="3" id="KW-1185">Reference proteome</keyword>
<dbReference type="Proteomes" id="UP001595824">
    <property type="component" value="Unassembled WGS sequence"/>
</dbReference>
<dbReference type="Pfam" id="PF13822">
    <property type="entry name" value="ACC_epsilon"/>
    <property type="match status" value="1"/>
</dbReference>
<reference evidence="3" key="1">
    <citation type="journal article" date="2019" name="Int. J. Syst. Evol. Microbiol.">
        <title>The Global Catalogue of Microorganisms (GCM) 10K type strain sequencing project: providing services to taxonomists for standard genome sequencing and annotation.</title>
        <authorList>
            <consortium name="The Broad Institute Genomics Platform"/>
            <consortium name="The Broad Institute Genome Sequencing Center for Infectious Disease"/>
            <person name="Wu L."/>
            <person name="Ma J."/>
        </authorList>
    </citation>
    <scope>NUCLEOTIDE SEQUENCE [LARGE SCALE GENOMIC DNA]</scope>
    <source>
        <strain evidence="3">PCU 347</strain>
    </source>
</reference>
<evidence type="ECO:0000256" key="1">
    <source>
        <dbReference type="SAM" id="MobiDB-lite"/>
    </source>
</evidence>
<proteinExistence type="predicted"/>
<evidence type="ECO:0000313" key="2">
    <source>
        <dbReference type="EMBL" id="MFC4330729.1"/>
    </source>
</evidence>
<gene>
    <name evidence="2" type="ORF">ACFPC0_23680</name>
</gene>
<dbReference type="RefSeq" id="WP_018569602.1">
    <property type="nucleotide sequence ID" value="NZ_JBHSDP010000024.1"/>
</dbReference>
<comment type="caution">
    <text evidence="2">The sequence shown here is derived from an EMBL/GenBank/DDBJ whole genome shotgun (WGS) entry which is preliminary data.</text>
</comment>
<sequence length="66" mass="7339">MGYSDHGEPSLRVERGRASAEELAALAVVLFALRADGADDEEGRRPAGGSRRWRRPEAYKAPRSWQ</sequence>
<organism evidence="2 3">
    <name type="scientific">Streptomyces andamanensis</name>
    <dbReference type="NCBI Taxonomy" id="1565035"/>
    <lineage>
        <taxon>Bacteria</taxon>
        <taxon>Bacillati</taxon>
        <taxon>Actinomycetota</taxon>
        <taxon>Actinomycetes</taxon>
        <taxon>Kitasatosporales</taxon>
        <taxon>Streptomycetaceae</taxon>
        <taxon>Streptomyces</taxon>
    </lineage>
</organism>